<proteinExistence type="inferred from homology"/>
<dbReference type="InterPro" id="IPR012914">
    <property type="entry name" value="PucR_dom"/>
</dbReference>
<evidence type="ECO:0000256" key="1">
    <source>
        <dbReference type="ARBA" id="ARBA00006754"/>
    </source>
</evidence>
<evidence type="ECO:0000313" key="5">
    <source>
        <dbReference type="EMBL" id="MRI64812.1"/>
    </source>
</evidence>
<feature type="domain" description="PucR C-terminal helix-turn-helix" evidence="3">
    <location>
        <begin position="474"/>
        <end position="532"/>
    </location>
</feature>
<accession>A0A6N7QUL2</accession>
<feature type="domain" description="CdaR GGDEF-like" evidence="4">
    <location>
        <begin position="290"/>
        <end position="422"/>
    </location>
</feature>
<sequence>MRVSELINVPSLEGCKIIAGDEGLDREVQYVNMMDAPDIAKFLKPNELLVTTAYHMKDHPELLGKLVKQMHEQGCAALGIKTKRFLSEIPQQVLQLAKAFSFPIIEIPVQSSLGDIVNQTLSKILDKRTNELISAIDIHRQFSNHMMSGKGIESLLKNLSKMVQYPVILLDPYLKPIASSIYNRQAANIVEKLYVKDIVSYFPDIKFFSFSTIHDQQSYSVFAVYTHNRKAGYLVILGEIIPSDHATTLTIEQATNVISFELVKENALTQYSRRVKNEFFYNFTEGMFTSDEEVINRAKEFSIENNTNYICATGKLEQRNRMIGSYTQSQREIDEMYEYIEDELISFSLSTHLFTRGDKCIFLFEKAHYDEEVHNYIISSLELIQEKVQSKFACTISFGVGNLARNFLNVKNSFKEAMDALETGRMAGKVGFIQSYKTKDVIELLRIIPEEDLLEFYQNILHPLVRMEEDDDTLLQTVFVYLETHSQISETAKRLFVHRNTVVYRLEKCEEILGRSLSDPDVTIQIRLALRIKKVLDL</sequence>
<dbReference type="InterPro" id="IPR041522">
    <property type="entry name" value="CdaR_GGDEF"/>
</dbReference>
<dbReference type="Gene3D" id="1.10.10.2840">
    <property type="entry name" value="PucR C-terminal helix-turn-helix domain"/>
    <property type="match status" value="1"/>
</dbReference>
<organism evidence="5 6">
    <name type="scientific">Gracilibacillus thailandensis</name>
    <dbReference type="NCBI Taxonomy" id="563735"/>
    <lineage>
        <taxon>Bacteria</taxon>
        <taxon>Bacillati</taxon>
        <taxon>Bacillota</taxon>
        <taxon>Bacilli</taxon>
        <taxon>Bacillales</taxon>
        <taxon>Bacillaceae</taxon>
        <taxon>Gracilibacillus</taxon>
    </lineage>
</organism>
<dbReference type="Proteomes" id="UP000435187">
    <property type="component" value="Unassembled WGS sequence"/>
</dbReference>
<keyword evidence="6" id="KW-1185">Reference proteome</keyword>
<dbReference type="InterPro" id="IPR025736">
    <property type="entry name" value="PucR_C-HTH_dom"/>
</dbReference>
<dbReference type="Pfam" id="PF07905">
    <property type="entry name" value="PucR"/>
    <property type="match status" value="1"/>
</dbReference>
<evidence type="ECO:0000259" key="3">
    <source>
        <dbReference type="Pfam" id="PF13556"/>
    </source>
</evidence>
<dbReference type="EMBL" id="WJEE01000001">
    <property type="protein sequence ID" value="MRI64812.1"/>
    <property type="molecule type" value="Genomic_DNA"/>
</dbReference>
<reference evidence="5 6" key="1">
    <citation type="submission" date="2019-10" db="EMBL/GenBank/DDBJ databases">
        <title>Gracilibacillus salitolerans sp. nov., a moderate halophile isolated from a saline soil in northwest China.</title>
        <authorList>
            <person name="Gan L."/>
        </authorList>
    </citation>
    <scope>NUCLEOTIDE SEQUENCE [LARGE SCALE GENOMIC DNA]</scope>
    <source>
        <strain evidence="5 6">TP2-8</strain>
    </source>
</reference>
<dbReference type="PANTHER" id="PTHR33744:SF1">
    <property type="entry name" value="DNA-BINDING TRANSCRIPTIONAL ACTIVATOR ADER"/>
    <property type="match status" value="1"/>
</dbReference>
<comment type="similarity">
    <text evidence="1">Belongs to the CdaR family.</text>
</comment>
<protein>
    <submittedName>
        <fullName evidence="5">PucR family transcriptional regulator</fullName>
    </submittedName>
</protein>
<dbReference type="AlphaFoldDB" id="A0A6N7QUL2"/>
<dbReference type="Pfam" id="PF13556">
    <property type="entry name" value="HTH_30"/>
    <property type="match status" value="1"/>
</dbReference>
<evidence type="ECO:0000313" key="6">
    <source>
        <dbReference type="Proteomes" id="UP000435187"/>
    </source>
</evidence>
<gene>
    <name evidence="5" type="ORF">GH885_00440</name>
</gene>
<dbReference type="Pfam" id="PF17853">
    <property type="entry name" value="GGDEF_2"/>
    <property type="match status" value="1"/>
</dbReference>
<dbReference type="PANTHER" id="PTHR33744">
    <property type="entry name" value="CARBOHYDRATE DIACID REGULATOR"/>
    <property type="match status" value="1"/>
</dbReference>
<evidence type="ECO:0000259" key="4">
    <source>
        <dbReference type="Pfam" id="PF17853"/>
    </source>
</evidence>
<name>A0A6N7QUL2_9BACI</name>
<dbReference type="InterPro" id="IPR042070">
    <property type="entry name" value="PucR_C-HTH_sf"/>
</dbReference>
<dbReference type="RefSeq" id="WP_153833708.1">
    <property type="nucleotide sequence ID" value="NZ_JBHUMW010000007.1"/>
</dbReference>
<evidence type="ECO:0000259" key="2">
    <source>
        <dbReference type="Pfam" id="PF07905"/>
    </source>
</evidence>
<dbReference type="InterPro" id="IPR051448">
    <property type="entry name" value="CdaR-like_regulators"/>
</dbReference>
<comment type="caution">
    <text evidence="5">The sequence shown here is derived from an EMBL/GenBank/DDBJ whole genome shotgun (WGS) entry which is preliminary data.</text>
</comment>
<feature type="domain" description="Purine catabolism PurC-like" evidence="2">
    <location>
        <begin position="5"/>
        <end position="124"/>
    </location>
</feature>